<keyword evidence="6" id="KW-0297">G-protein coupled receptor</keyword>
<sequence>SVGPVLPAGFAGLKVLLLNISRAVSRDVLITFSPTEGPRLPNTTEKGKTGKIKLPKEIFHSLGSWMARVVVTVLNIQQLGMFEEVNQTGQVLDDTVVGITVGETSIFRLQEPMKLTFTHRQLPYGITPQCVFWDPSKGMAGGWSSSGCVTQPRNNRTICSCNHLTFFTLLLNPALDESTAQALMAVATAGCGVAMAFSIFTIAFCIFLRCRFRSEETLRINLGLHVNLVGSLLLLNLAFLLNNGTSGGTQPKTCKVLGGLTHYCLLCCFTWMALEGCHLYLLFVKVLGIYIHHYLMKLCLVGWGFPALIVGVAGVIGSYGEYSIQTMDHQVIARLCWITSKYLLVHYVTNCAYFSLIFLFNVAVFGVVTQKSCCLQSTGVVQGDRKAWKVALMAVGLFSLLGATWALAFFTHGTSSAPVLYLFTILNSLQGIIIFIWLVALYYPKTKETTGSLSHIIKHDKTTAVSQD</sequence>
<evidence type="ECO:0000256" key="9">
    <source>
        <dbReference type="ARBA" id="ARBA00023170"/>
    </source>
</evidence>
<evidence type="ECO:0000259" key="14">
    <source>
        <dbReference type="PROSITE" id="PS50261"/>
    </source>
</evidence>
<keyword evidence="11" id="KW-0807">Transducer</keyword>
<dbReference type="Pfam" id="PF01825">
    <property type="entry name" value="GPS"/>
    <property type="match status" value="1"/>
</dbReference>
<feature type="domain" description="GAIN-B" evidence="13">
    <location>
        <begin position="30"/>
        <end position="177"/>
    </location>
</feature>
<feature type="transmembrane region" description="Helical" evidence="12">
    <location>
        <begin position="182"/>
        <end position="208"/>
    </location>
</feature>
<dbReference type="Pfam" id="PF00002">
    <property type="entry name" value="7tm_2"/>
    <property type="match status" value="1"/>
</dbReference>
<dbReference type="OrthoDB" id="6134459at2759"/>
<evidence type="ECO:0000256" key="10">
    <source>
        <dbReference type="ARBA" id="ARBA00023180"/>
    </source>
</evidence>
<feature type="non-terminal residue" evidence="15">
    <location>
        <position position="468"/>
    </location>
</feature>
<evidence type="ECO:0000256" key="1">
    <source>
        <dbReference type="ARBA" id="ARBA00004651"/>
    </source>
</evidence>
<dbReference type="GO" id="GO:0007166">
    <property type="term" value="P:cell surface receptor signaling pathway"/>
    <property type="evidence" value="ECO:0007669"/>
    <property type="project" value="InterPro"/>
</dbReference>
<keyword evidence="5 12" id="KW-1133">Transmembrane helix</keyword>
<dbReference type="PANTHER" id="PTHR12011">
    <property type="entry name" value="ADHESION G-PROTEIN COUPLED RECEPTOR"/>
    <property type="match status" value="1"/>
</dbReference>
<dbReference type="SMART" id="SM00303">
    <property type="entry name" value="GPS"/>
    <property type="match status" value="1"/>
</dbReference>
<keyword evidence="2" id="KW-1003">Cell membrane</keyword>
<evidence type="ECO:0000256" key="2">
    <source>
        <dbReference type="ARBA" id="ARBA00022475"/>
    </source>
</evidence>
<dbReference type="InterPro" id="IPR017981">
    <property type="entry name" value="GPCR_2-like_7TM"/>
</dbReference>
<comment type="subcellular location">
    <subcellularLocation>
        <location evidence="1">Cell membrane</location>
        <topology evidence="1">Multi-pass membrane protein</topology>
    </subcellularLocation>
</comment>
<dbReference type="InterPro" id="IPR000203">
    <property type="entry name" value="GPS"/>
</dbReference>
<dbReference type="PROSITE" id="PS50261">
    <property type="entry name" value="G_PROTEIN_RECEP_F2_4"/>
    <property type="match status" value="1"/>
</dbReference>
<keyword evidence="4" id="KW-0732">Signal</keyword>
<keyword evidence="9" id="KW-0675">Receptor</keyword>
<feature type="non-terminal residue" evidence="15">
    <location>
        <position position="1"/>
    </location>
</feature>
<keyword evidence="10" id="KW-0325">Glycoprotein</keyword>
<dbReference type="InterPro" id="IPR046338">
    <property type="entry name" value="GAIN_dom_sf"/>
</dbReference>
<dbReference type="AlphaFoldDB" id="A0A7K5A0D7"/>
<feature type="domain" description="G-protein coupled receptors family 2 profile 2" evidence="14">
    <location>
        <begin position="187"/>
        <end position="442"/>
    </location>
</feature>
<evidence type="ECO:0000256" key="12">
    <source>
        <dbReference type="SAM" id="Phobius"/>
    </source>
</evidence>
<dbReference type="Gene3D" id="2.60.220.50">
    <property type="match status" value="1"/>
</dbReference>
<feature type="transmembrane region" description="Helical" evidence="12">
    <location>
        <begin position="260"/>
        <end position="283"/>
    </location>
</feature>
<reference evidence="15 16" key="1">
    <citation type="submission" date="2019-09" db="EMBL/GenBank/DDBJ databases">
        <title>Bird 10,000 Genomes (B10K) Project - Family phase.</title>
        <authorList>
            <person name="Zhang G."/>
        </authorList>
    </citation>
    <scope>NUCLEOTIDE SEQUENCE [LARGE SCALE GENOMIC DNA]</scope>
    <source>
        <strain evidence="15">B10K-DU-017-25</strain>
        <tissue evidence="15">Mixed tissue sample</tissue>
    </source>
</reference>
<evidence type="ECO:0000256" key="7">
    <source>
        <dbReference type="ARBA" id="ARBA00023136"/>
    </source>
</evidence>
<accession>A0A7K5A0D7</accession>
<dbReference type="InterPro" id="IPR003910">
    <property type="entry name" value="GPR1/GPR3/GPR5"/>
</dbReference>
<evidence type="ECO:0000259" key="13">
    <source>
        <dbReference type="PROSITE" id="PS50221"/>
    </source>
</evidence>
<dbReference type="EMBL" id="VYZI01000387">
    <property type="protein sequence ID" value="NWR76857.1"/>
    <property type="molecule type" value="Genomic_DNA"/>
</dbReference>
<dbReference type="InterPro" id="IPR000832">
    <property type="entry name" value="GPCR_2_secretin-like"/>
</dbReference>
<dbReference type="InterPro" id="IPR057244">
    <property type="entry name" value="GAIN_B"/>
</dbReference>
<dbReference type="GO" id="GO:0004930">
    <property type="term" value="F:G protein-coupled receptor activity"/>
    <property type="evidence" value="ECO:0007669"/>
    <property type="project" value="UniProtKB-KW"/>
</dbReference>
<evidence type="ECO:0000313" key="16">
    <source>
        <dbReference type="Proteomes" id="UP000517892"/>
    </source>
</evidence>
<evidence type="ECO:0000256" key="11">
    <source>
        <dbReference type="ARBA" id="ARBA00023224"/>
    </source>
</evidence>
<evidence type="ECO:0000256" key="4">
    <source>
        <dbReference type="ARBA" id="ARBA00022729"/>
    </source>
</evidence>
<keyword evidence="16" id="KW-1185">Reference proteome</keyword>
<proteinExistence type="predicted"/>
<keyword evidence="3 12" id="KW-0812">Transmembrane</keyword>
<name>A0A7K5A0D7_9AVES</name>
<keyword evidence="7 12" id="KW-0472">Membrane</keyword>
<comment type="caution">
    <text evidence="15">The sequence shown here is derived from an EMBL/GenBank/DDBJ whole genome shotgun (WGS) entry which is preliminary data.</text>
</comment>
<dbReference type="PRINTS" id="PR00249">
    <property type="entry name" value="GPCRSECRETIN"/>
</dbReference>
<feature type="transmembrane region" description="Helical" evidence="12">
    <location>
        <begin position="295"/>
        <end position="319"/>
    </location>
</feature>
<dbReference type="Proteomes" id="UP000517892">
    <property type="component" value="Unassembled WGS sequence"/>
</dbReference>
<feature type="transmembrane region" description="Helical" evidence="12">
    <location>
        <begin position="419"/>
        <end position="443"/>
    </location>
</feature>
<protein>
    <submittedName>
        <fullName evidence="15">AGRG3 protein</fullName>
    </submittedName>
</protein>
<dbReference type="Gene3D" id="1.20.1070.10">
    <property type="entry name" value="Rhodopsin 7-helix transmembrane proteins"/>
    <property type="match status" value="1"/>
</dbReference>
<evidence type="ECO:0000256" key="5">
    <source>
        <dbReference type="ARBA" id="ARBA00022989"/>
    </source>
</evidence>
<feature type="transmembrane region" description="Helical" evidence="12">
    <location>
        <begin position="220"/>
        <end position="240"/>
    </location>
</feature>
<keyword evidence="8" id="KW-1015">Disulfide bond</keyword>
<dbReference type="PROSITE" id="PS50221">
    <property type="entry name" value="GAIN_B"/>
    <property type="match status" value="1"/>
</dbReference>
<dbReference type="GO" id="GO:0007189">
    <property type="term" value="P:adenylate cyclase-activating G protein-coupled receptor signaling pathway"/>
    <property type="evidence" value="ECO:0007669"/>
    <property type="project" value="TreeGrafter"/>
</dbReference>
<evidence type="ECO:0000256" key="3">
    <source>
        <dbReference type="ARBA" id="ARBA00022692"/>
    </source>
</evidence>
<dbReference type="PRINTS" id="PR01422">
    <property type="entry name" value="GPR56ORPHANR"/>
</dbReference>
<feature type="transmembrane region" description="Helical" evidence="12">
    <location>
        <begin position="347"/>
        <end position="369"/>
    </location>
</feature>
<feature type="transmembrane region" description="Helical" evidence="12">
    <location>
        <begin position="390"/>
        <end position="413"/>
    </location>
</feature>
<organism evidence="15 16">
    <name type="scientific">Centropus unirufus</name>
    <dbReference type="NCBI Taxonomy" id="1118519"/>
    <lineage>
        <taxon>Eukaryota</taxon>
        <taxon>Metazoa</taxon>
        <taxon>Chordata</taxon>
        <taxon>Craniata</taxon>
        <taxon>Vertebrata</taxon>
        <taxon>Euteleostomi</taxon>
        <taxon>Archelosauria</taxon>
        <taxon>Archosauria</taxon>
        <taxon>Dinosauria</taxon>
        <taxon>Saurischia</taxon>
        <taxon>Theropoda</taxon>
        <taxon>Coelurosauria</taxon>
        <taxon>Aves</taxon>
        <taxon>Neognathae</taxon>
        <taxon>Neoaves</taxon>
        <taxon>Otidimorphae</taxon>
        <taxon>Cuculiformes</taxon>
        <taxon>Centropidae</taxon>
        <taxon>Centropus</taxon>
    </lineage>
</organism>
<dbReference type="GO" id="GO:0005886">
    <property type="term" value="C:plasma membrane"/>
    <property type="evidence" value="ECO:0007669"/>
    <property type="project" value="UniProtKB-SubCell"/>
</dbReference>
<dbReference type="PANTHER" id="PTHR12011:SF285">
    <property type="entry name" value="ADHESION G PROTEIN-COUPLED RECEPTOR G3"/>
    <property type="match status" value="1"/>
</dbReference>
<evidence type="ECO:0000256" key="8">
    <source>
        <dbReference type="ARBA" id="ARBA00023157"/>
    </source>
</evidence>
<evidence type="ECO:0000256" key="6">
    <source>
        <dbReference type="ARBA" id="ARBA00023040"/>
    </source>
</evidence>
<gene>
    <name evidence="15" type="primary">Adgrg3</name>
    <name evidence="15" type="ORF">CENUNI_R02208</name>
</gene>
<evidence type="ECO:0000313" key="15">
    <source>
        <dbReference type="EMBL" id="NWR76857.1"/>
    </source>
</evidence>